<dbReference type="Proteomes" id="UP000425960">
    <property type="component" value="Chromosome"/>
</dbReference>
<proteinExistence type="predicted"/>
<sequence length="123" mass="13491">MNQMRDWRLAVLAAAAVLLFAAVAFGGGIKDRMKERLPEIIELKAAGVIGEDNQGYLAFVGGKQQQQALVDAENQDRKRVYDAIAKQQGTTADLVGQRRALQIAEKAKPGEWIQNAGGKWIQK</sequence>
<dbReference type="InterPro" id="IPR008309">
    <property type="entry name" value="YdbL"/>
</dbReference>
<evidence type="ECO:0008006" key="3">
    <source>
        <dbReference type="Google" id="ProtNLM"/>
    </source>
</evidence>
<accession>A0A5K7ZWY6</accession>
<dbReference type="EMBL" id="AP021876">
    <property type="protein sequence ID" value="BBO84762.1"/>
    <property type="molecule type" value="Genomic_DNA"/>
</dbReference>
<reference evidence="1 2" key="1">
    <citation type="submission" date="2019-11" db="EMBL/GenBank/DDBJ databases">
        <title>Comparative genomics of hydrocarbon-degrading Desulfosarcina strains.</title>
        <authorList>
            <person name="Watanabe M."/>
            <person name="Kojima H."/>
            <person name="Fukui M."/>
        </authorList>
    </citation>
    <scope>NUCLEOTIDE SEQUENCE [LARGE SCALE GENOMIC DNA]</scope>
    <source>
        <strain evidence="1 2">28bB2T</strain>
    </source>
</reference>
<dbReference type="AlphaFoldDB" id="A0A5K7ZWY6"/>
<dbReference type="Pfam" id="PF07027">
    <property type="entry name" value="DUF1318"/>
    <property type="match status" value="1"/>
</dbReference>
<evidence type="ECO:0000313" key="1">
    <source>
        <dbReference type="EMBL" id="BBO84762.1"/>
    </source>
</evidence>
<protein>
    <recommendedName>
        <fullName evidence="3">DUF1318 domain-containing protein</fullName>
    </recommendedName>
</protein>
<gene>
    <name evidence="1" type="ORF">DSCO28_53280</name>
</gene>
<name>A0A5K7ZWY6_9BACT</name>
<evidence type="ECO:0000313" key="2">
    <source>
        <dbReference type="Proteomes" id="UP000425960"/>
    </source>
</evidence>
<organism evidence="1 2">
    <name type="scientific">Desulfosarcina ovata subsp. sediminis</name>
    <dbReference type="NCBI Taxonomy" id="885957"/>
    <lineage>
        <taxon>Bacteria</taxon>
        <taxon>Pseudomonadati</taxon>
        <taxon>Thermodesulfobacteriota</taxon>
        <taxon>Desulfobacteria</taxon>
        <taxon>Desulfobacterales</taxon>
        <taxon>Desulfosarcinaceae</taxon>
        <taxon>Desulfosarcina</taxon>
    </lineage>
</organism>
<dbReference type="KEGG" id="dov:DSCO28_53280"/>
<dbReference type="RefSeq" id="WP_197910324.1">
    <property type="nucleotide sequence ID" value="NZ_AP021876.1"/>
</dbReference>